<reference evidence="1" key="2">
    <citation type="journal article" date="2015" name="Fish Shellfish Immunol.">
        <title>Early steps in the European eel (Anguilla anguilla)-Vibrio vulnificus interaction in the gills: Role of the RtxA13 toxin.</title>
        <authorList>
            <person name="Callol A."/>
            <person name="Pajuelo D."/>
            <person name="Ebbesson L."/>
            <person name="Teles M."/>
            <person name="MacKenzie S."/>
            <person name="Amaro C."/>
        </authorList>
    </citation>
    <scope>NUCLEOTIDE SEQUENCE</scope>
</reference>
<organism evidence="1">
    <name type="scientific">Anguilla anguilla</name>
    <name type="common">European freshwater eel</name>
    <name type="synonym">Muraena anguilla</name>
    <dbReference type="NCBI Taxonomy" id="7936"/>
    <lineage>
        <taxon>Eukaryota</taxon>
        <taxon>Metazoa</taxon>
        <taxon>Chordata</taxon>
        <taxon>Craniata</taxon>
        <taxon>Vertebrata</taxon>
        <taxon>Euteleostomi</taxon>
        <taxon>Actinopterygii</taxon>
        <taxon>Neopterygii</taxon>
        <taxon>Teleostei</taxon>
        <taxon>Anguilliformes</taxon>
        <taxon>Anguillidae</taxon>
        <taxon>Anguilla</taxon>
    </lineage>
</organism>
<dbReference type="EMBL" id="GBXM01011840">
    <property type="protein sequence ID" value="JAH96737.1"/>
    <property type="molecule type" value="Transcribed_RNA"/>
</dbReference>
<accession>A0A0E9X202</accession>
<sequence length="70" mass="8130">MTKHRSYSIWHKCPKSKNSKVTWIYSGCFKMDILALRQQLAICLFIIYNDTLVHGLNATMTTTKMHIPSI</sequence>
<protein>
    <submittedName>
        <fullName evidence="1">Uncharacterized protein</fullName>
    </submittedName>
</protein>
<evidence type="ECO:0000313" key="1">
    <source>
        <dbReference type="EMBL" id="JAH96737.1"/>
    </source>
</evidence>
<proteinExistence type="predicted"/>
<name>A0A0E9X202_ANGAN</name>
<reference evidence="1" key="1">
    <citation type="submission" date="2014-11" db="EMBL/GenBank/DDBJ databases">
        <authorList>
            <person name="Amaro Gonzalez C."/>
        </authorList>
    </citation>
    <scope>NUCLEOTIDE SEQUENCE</scope>
</reference>
<dbReference type="AlphaFoldDB" id="A0A0E9X202"/>